<protein>
    <recommendedName>
        <fullName evidence="3">Transposase (putative) gypsy type domain-containing protein</fullName>
    </recommendedName>
</protein>
<comment type="caution">
    <text evidence="4">The sequence shown here is derived from an EMBL/GenBank/DDBJ whole genome shotgun (WGS) entry which is preliminary data.</text>
</comment>
<name>A0A371E0T7_MUCPR</name>
<dbReference type="Pfam" id="PF04195">
    <property type="entry name" value="Transposase_28"/>
    <property type="match status" value="1"/>
</dbReference>
<feature type="compositionally biased region" description="Polar residues" evidence="2">
    <location>
        <begin position="1"/>
        <end position="10"/>
    </location>
</feature>
<evidence type="ECO:0000259" key="3">
    <source>
        <dbReference type="Pfam" id="PF04195"/>
    </source>
</evidence>
<dbReference type="OrthoDB" id="1459528at2759"/>
<feature type="region of interest" description="Disordered" evidence="2">
    <location>
        <begin position="1"/>
        <end position="29"/>
    </location>
</feature>
<evidence type="ECO:0000313" key="4">
    <source>
        <dbReference type="EMBL" id="RDX58400.1"/>
    </source>
</evidence>
<feature type="coiled-coil region" evidence="1">
    <location>
        <begin position="442"/>
        <end position="518"/>
    </location>
</feature>
<dbReference type="Proteomes" id="UP000257109">
    <property type="component" value="Unassembled WGS sequence"/>
</dbReference>
<feature type="non-terminal residue" evidence="4">
    <location>
        <position position="1"/>
    </location>
</feature>
<organism evidence="4 5">
    <name type="scientific">Mucuna pruriens</name>
    <name type="common">Velvet bean</name>
    <name type="synonym">Dolichos pruriens</name>
    <dbReference type="NCBI Taxonomy" id="157652"/>
    <lineage>
        <taxon>Eukaryota</taxon>
        <taxon>Viridiplantae</taxon>
        <taxon>Streptophyta</taxon>
        <taxon>Embryophyta</taxon>
        <taxon>Tracheophyta</taxon>
        <taxon>Spermatophyta</taxon>
        <taxon>Magnoliopsida</taxon>
        <taxon>eudicotyledons</taxon>
        <taxon>Gunneridae</taxon>
        <taxon>Pentapetalae</taxon>
        <taxon>rosids</taxon>
        <taxon>fabids</taxon>
        <taxon>Fabales</taxon>
        <taxon>Fabaceae</taxon>
        <taxon>Papilionoideae</taxon>
        <taxon>50 kb inversion clade</taxon>
        <taxon>NPAAA clade</taxon>
        <taxon>indigoferoid/millettioid clade</taxon>
        <taxon>Phaseoleae</taxon>
        <taxon>Mucuna</taxon>
    </lineage>
</organism>
<evidence type="ECO:0000313" key="5">
    <source>
        <dbReference type="Proteomes" id="UP000257109"/>
    </source>
</evidence>
<dbReference type="AlphaFoldDB" id="A0A371E0T7"/>
<proteinExistence type="predicted"/>
<evidence type="ECO:0000256" key="2">
    <source>
        <dbReference type="SAM" id="MobiDB-lite"/>
    </source>
</evidence>
<sequence>MSSTHNFGSESRSKQIPVEGHNSSTSSSSFSVEHISISSRSTTLDVVSEFVVAIEVTTSQHATPTAPMTSYHAQENFEWVSEEVRSYRSVSSRSSISPFARDGGWVMKEIANKYAMAHYFPDERVCHLVKEREEDFIYIYETVMRDLGVTLPFDTFEADVLRTLGVAPTQLHPNNWASIQPFEAMCHCLSIKPSANLFLSHYTTCIGQKADFLKQQNFDFPKLCSRAVEAQKVKESASTANSKITKVPLVTESAPVAVQFVSPVVPTLEATLASQIEPSNVVRRKVTDSIAKEARCKKGKVIAPSTTKKPTIVAACSFSKGIGTPRVVATSGTTSPQPEMPPTELARYAAPALHKSLWDPDLQSQSIIKLDFTSAFDRGVLLKVGAQNTRDMMSTYHICSLVAIEFWGSTIWKADQIIQRGAVQKVETNHMQKACKVLKFEVEVLKSKLEKSKSKFALLRSENAKLKEDNVEVRKTFDELLKDLGALCTQVAEQEVTLASNKTKMANLKEDLKTIEGKTT</sequence>
<dbReference type="EMBL" id="QJKJ01017541">
    <property type="protein sequence ID" value="RDX58400.1"/>
    <property type="molecule type" value="Genomic_DNA"/>
</dbReference>
<dbReference type="InterPro" id="IPR007321">
    <property type="entry name" value="Transposase_28"/>
</dbReference>
<evidence type="ECO:0000256" key="1">
    <source>
        <dbReference type="SAM" id="Coils"/>
    </source>
</evidence>
<keyword evidence="5" id="KW-1185">Reference proteome</keyword>
<accession>A0A371E0T7</accession>
<gene>
    <name evidence="4" type="ORF">CR513_62288</name>
</gene>
<keyword evidence="1" id="KW-0175">Coiled coil</keyword>
<reference evidence="4" key="1">
    <citation type="submission" date="2018-05" db="EMBL/GenBank/DDBJ databases">
        <title>Draft genome of Mucuna pruriens seed.</title>
        <authorList>
            <person name="Nnadi N.E."/>
            <person name="Vos R."/>
            <person name="Hasami M.H."/>
            <person name="Devisetty U.K."/>
            <person name="Aguiy J.C."/>
        </authorList>
    </citation>
    <scope>NUCLEOTIDE SEQUENCE [LARGE SCALE GENOMIC DNA]</scope>
    <source>
        <strain evidence="4">JCA_2017</strain>
    </source>
</reference>
<feature type="domain" description="Transposase (putative) gypsy type" evidence="3">
    <location>
        <begin position="148"/>
        <end position="205"/>
    </location>
</feature>